<keyword evidence="3 5" id="KW-0949">S-adenosyl-L-methionine</keyword>
<dbReference type="PROSITE" id="PS51686">
    <property type="entry name" value="SAM_MT_RSMB_NOP"/>
    <property type="match status" value="1"/>
</dbReference>
<evidence type="ECO:0000256" key="3">
    <source>
        <dbReference type="ARBA" id="ARBA00022691"/>
    </source>
</evidence>
<dbReference type="InterPro" id="IPR029063">
    <property type="entry name" value="SAM-dependent_MTases_sf"/>
</dbReference>
<dbReference type="SUPFAM" id="SSF48013">
    <property type="entry name" value="NusB-like"/>
    <property type="match status" value="1"/>
</dbReference>
<dbReference type="PANTHER" id="PTHR22807">
    <property type="entry name" value="NOP2 YEAST -RELATED NOL1/NOP2/FMU SUN DOMAIN-CONTAINING"/>
    <property type="match status" value="1"/>
</dbReference>
<gene>
    <name evidence="7" type="ORF">MU848_02345</name>
</gene>
<dbReference type="InterPro" id="IPR006027">
    <property type="entry name" value="NusB_RsmB_TIM44"/>
</dbReference>
<feature type="domain" description="SAM-dependent MTase RsmB/NOP-type" evidence="6">
    <location>
        <begin position="150"/>
        <end position="433"/>
    </location>
</feature>
<comment type="similarity">
    <text evidence="5">Belongs to the class I-like SAM-binding methyltransferase superfamily. RsmB/NOP family.</text>
</comment>
<evidence type="ECO:0000313" key="7">
    <source>
        <dbReference type="EMBL" id="MCK0530418.1"/>
    </source>
</evidence>
<sequence>MPRRASQSVSNSRPADIPGLPARRAALRLLDAVLRRGDPLELALHGAAQGLPAADRALVHAIAAEALRHLPDLDALIDGATRQPLPNDAKARMVLRIALIQVLALGTAPHAAIATALPLVDGGPRKLVHGVFGTVTRAAPALPDPPTLPEEVAARWEAQWGGDMPAAAASAYGVRPPVDVSLRHPAETADWAEKLGGESFAPGHVRLPDHASVTELPGFAEGAWWVQDLAASCPARLLGTGEGRTVLDLCAAPGGKTMQLAAAGWQVTALDQSKKRLERLSENLARTALAATILQADLRQWEPKRQADAILLDAPCTATGIYRRHPDVLHRIGPRQIAELAELQAELLSRAAQWLKPGGTLIYATCSLEKAEGEEQLEAFLRQNPGFSLQPAQQGELPQGICPDPEGWLRTLPDTLADKGGTDGFFVARLARAAQ</sequence>
<dbReference type="Gene3D" id="3.40.50.150">
    <property type="entry name" value="Vaccinia Virus protein VP39"/>
    <property type="match status" value="1"/>
</dbReference>
<feature type="active site" description="Nucleophile" evidence="5">
    <location>
        <position position="366"/>
    </location>
</feature>
<feature type="binding site" evidence="5">
    <location>
        <position position="313"/>
    </location>
    <ligand>
        <name>S-adenosyl-L-methionine</name>
        <dbReference type="ChEBI" id="CHEBI:59789"/>
    </ligand>
</feature>
<dbReference type="GO" id="GO:0032259">
    <property type="term" value="P:methylation"/>
    <property type="evidence" value="ECO:0007669"/>
    <property type="project" value="UniProtKB-KW"/>
</dbReference>
<dbReference type="InterPro" id="IPR049560">
    <property type="entry name" value="MeTrfase_RsmB-F_NOP2_cat"/>
</dbReference>
<keyword evidence="1 5" id="KW-0489">Methyltransferase</keyword>
<name>A0ABT0DTI1_9SPHN</name>
<dbReference type="CDD" id="cd02440">
    <property type="entry name" value="AdoMet_MTases"/>
    <property type="match status" value="1"/>
</dbReference>
<dbReference type="Proteomes" id="UP001203512">
    <property type="component" value="Unassembled WGS sequence"/>
</dbReference>
<evidence type="ECO:0000256" key="4">
    <source>
        <dbReference type="ARBA" id="ARBA00022884"/>
    </source>
</evidence>
<evidence type="ECO:0000256" key="1">
    <source>
        <dbReference type="ARBA" id="ARBA00022603"/>
    </source>
</evidence>
<keyword evidence="8" id="KW-1185">Reference proteome</keyword>
<dbReference type="InterPro" id="IPR001678">
    <property type="entry name" value="MeTrfase_RsmB-F_NOP2_dom"/>
</dbReference>
<comment type="caution">
    <text evidence="7">The sequence shown here is derived from an EMBL/GenBank/DDBJ whole genome shotgun (WGS) entry which is preliminary data.</text>
</comment>
<dbReference type="InterPro" id="IPR023267">
    <property type="entry name" value="RCMT"/>
</dbReference>
<accession>A0ABT0DTI1</accession>
<dbReference type="Pfam" id="PF01029">
    <property type="entry name" value="NusB"/>
    <property type="match status" value="1"/>
</dbReference>
<keyword evidence="4 5" id="KW-0694">RNA-binding</keyword>
<proteinExistence type="inferred from homology"/>
<feature type="binding site" evidence="5">
    <location>
        <position position="271"/>
    </location>
    <ligand>
        <name>S-adenosyl-L-methionine</name>
        <dbReference type="ChEBI" id="CHEBI:59789"/>
    </ligand>
</feature>
<dbReference type="GO" id="GO:0008168">
    <property type="term" value="F:methyltransferase activity"/>
    <property type="evidence" value="ECO:0007669"/>
    <property type="project" value="UniProtKB-KW"/>
</dbReference>
<evidence type="ECO:0000259" key="6">
    <source>
        <dbReference type="PROSITE" id="PS51686"/>
    </source>
</evidence>
<feature type="binding site" evidence="5">
    <location>
        <position position="297"/>
    </location>
    <ligand>
        <name>S-adenosyl-L-methionine</name>
        <dbReference type="ChEBI" id="CHEBI:59789"/>
    </ligand>
</feature>
<feature type="binding site" evidence="5">
    <location>
        <begin position="250"/>
        <end position="256"/>
    </location>
    <ligand>
        <name>S-adenosyl-L-methionine</name>
        <dbReference type="ChEBI" id="CHEBI:59789"/>
    </ligand>
</feature>
<evidence type="ECO:0000313" key="8">
    <source>
        <dbReference type="Proteomes" id="UP001203512"/>
    </source>
</evidence>
<dbReference type="InterPro" id="IPR035926">
    <property type="entry name" value="NusB-like_sf"/>
</dbReference>
<keyword evidence="2 5" id="KW-0808">Transferase</keyword>
<organism evidence="7 8">
    <name type="scientific">Sphingobium agri</name>
    <dbReference type="NCBI Taxonomy" id="2933566"/>
    <lineage>
        <taxon>Bacteria</taxon>
        <taxon>Pseudomonadati</taxon>
        <taxon>Pseudomonadota</taxon>
        <taxon>Alphaproteobacteria</taxon>
        <taxon>Sphingomonadales</taxon>
        <taxon>Sphingomonadaceae</taxon>
        <taxon>Sphingobium</taxon>
    </lineage>
</organism>
<reference evidence="7 8" key="1">
    <citation type="submission" date="2022-04" db="EMBL/GenBank/DDBJ databases">
        <authorList>
            <person name="Huq M.A."/>
        </authorList>
    </citation>
    <scope>NUCLEOTIDE SEQUENCE [LARGE SCALE GENOMIC DNA]</scope>
    <source>
        <strain evidence="7 8">MAH-33</strain>
    </source>
</reference>
<dbReference type="SUPFAM" id="SSF53335">
    <property type="entry name" value="S-adenosyl-L-methionine-dependent methyltransferases"/>
    <property type="match status" value="1"/>
</dbReference>
<evidence type="ECO:0000256" key="2">
    <source>
        <dbReference type="ARBA" id="ARBA00022679"/>
    </source>
</evidence>
<dbReference type="RefSeq" id="WP_247229971.1">
    <property type="nucleotide sequence ID" value="NZ_JALKHS010000004.1"/>
</dbReference>
<dbReference type="PANTHER" id="PTHR22807:SF61">
    <property type="entry name" value="NOL1_NOP2_SUN FAMILY PROTEIN _ ANTITERMINATION NUSB DOMAIN-CONTAINING PROTEIN"/>
    <property type="match status" value="1"/>
</dbReference>
<evidence type="ECO:0000256" key="5">
    <source>
        <dbReference type="PROSITE-ProRule" id="PRU01023"/>
    </source>
</evidence>
<protein>
    <submittedName>
        <fullName evidence="7">Methyltransferase domain-containing protein</fullName>
    </submittedName>
</protein>
<dbReference type="EMBL" id="JALKHS010000004">
    <property type="protein sequence ID" value="MCK0530418.1"/>
    <property type="molecule type" value="Genomic_DNA"/>
</dbReference>
<dbReference type="Gene3D" id="1.10.940.10">
    <property type="entry name" value="NusB-like"/>
    <property type="match status" value="1"/>
</dbReference>
<dbReference type="Pfam" id="PF01189">
    <property type="entry name" value="Methyltr_RsmB-F"/>
    <property type="match status" value="1"/>
</dbReference>
<dbReference type="PRINTS" id="PR02008">
    <property type="entry name" value="RCMTFAMILY"/>
</dbReference>